<comment type="caution">
    <text evidence="1">The sequence shown here is derived from an EMBL/GenBank/DDBJ whole genome shotgun (WGS) entry which is preliminary data.</text>
</comment>
<protein>
    <submittedName>
        <fullName evidence="1">11694_t:CDS:1</fullName>
    </submittedName>
</protein>
<keyword evidence="2" id="KW-1185">Reference proteome</keyword>
<dbReference type="Proteomes" id="UP000789375">
    <property type="component" value="Unassembled WGS sequence"/>
</dbReference>
<reference evidence="1" key="1">
    <citation type="submission" date="2021-06" db="EMBL/GenBank/DDBJ databases">
        <authorList>
            <person name="Kallberg Y."/>
            <person name="Tangrot J."/>
            <person name="Rosling A."/>
        </authorList>
    </citation>
    <scope>NUCLEOTIDE SEQUENCE</scope>
    <source>
        <strain evidence="1">87-6 pot B 2015</strain>
    </source>
</reference>
<name>A0A9N9AA43_FUNMO</name>
<dbReference type="EMBL" id="CAJVPP010000942">
    <property type="protein sequence ID" value="CAG8523351.1"/>
    <property type="molecule type" value="Genomic_DNA"/>
</dbReference>
<accession>A0A9N9AA43</accession>
<evidence type="ECO:0000313" key="2">
    <source>
        <dbReference type="Proteomes" id="UP000789375"/>
    </source>
</evidence>
<evidence type="ECO:0000313" key="1">
    <source>
        <dbReference type="EMBL" id="CAG8523351.1"/>
    </source>
</evidence>
<proteinExistence type="predicted"/>
<organism evidence="1 2">
    <name type="scientific">Funneliformis mosseae</name>
    <name type="common">Endomycorrhizal fungus</name>
    <name type="synonym">Glomus mosseae</name>
    <dbReference type="NCBI Taxonomy" id="27381"/>
    <lineage>
        <taxon>Eukaryota</taxon>
        <taxon>Fungi</taxon>
        <taxon>Fungi incertae sedis</taxon>
        <taxon>Mucoromycota</taxon>
        <taxon>Glomeromycotina</taxon>
        <taxon>Glomeromycetes</taxon>
        <taxon>Glomerales</taxon>
        <taxon>Glomeraceae</taxon>
        <taxon>Funneliformis</taxon>
    </lineage>
</organism>
<gene>
    <name evidence="1" type="ORF">FMOSSE_LOCUS5146</name>
</gene>
<sequence>MNNLYKHALKQNQSITQDLEKFENAEDASVGLQGQISASLIALKRTIDDYDNLAKREMILVKQEKAFANVSKLRNEYNEFKKLFERLKQ</sequence>
<feature type="non-terminal residue" evidence="1">
    <location>
        <position position="89"/>
    </location>
</feature>
<dbReference type="AlphaFoldDB" id="A0A9N9AA43"/>